<sequence>MVDDRKSIARPVPYVAYWCRSLAGRCLVSGWRCAVRHVNRRGPGPVAEAGRGGAPLATWVAAACGRALGGPLPLARAHTLTRTDTRPPRK</sequence>
<evidence type="ECO:0000313" key="1">
    <source>
        <dbReference type="EMBL" id="CAH2050681.1"/>
    </source>
</evidence>
<evidence type="ECO:0000313" key="2">
    <source>
        <dbReference type="Proteomes" id="UP000837857"/>
    </source>
</evidence>
<reference evidence="1" key="1">
    <citation type="submission" date="2022-03" db="EMBL/GenBank/DDBJ databases">
        <authorList>
            <person name="Martin H S."/>
        </authorList>
    </citation>
    <scope>NUCLEOTIDE SEQUENCE</scope>
</reference>
<gene>
    <name evidence="1" type="ORF">IPOD504_LOCUS7604</name>
</gene>
<organism evidence="1 2">
    <name type="scientific">Iphiclides podalirius</name>
    <name type="common">scarce swallowtail</name>
    <dbReference type="NCBI Taxonomy" id="110791"/>
    <lineage>
        <taxon>Eukaryota</taxon>
        <taxon>Metazoa</taxon>
        <taxon>Ecdysozoa</taxon>
        <taxon>Arthropoda</taxon>
        <taxon>Hexapoda</taxon>
        <taxon>Insecta</taxon>
        <taxon>Pterygota</taxon>
        <taxon>Neoptera</taxon>
        <taxon>Endopterygota</taxon>
        <taxon>Lepidoptera</taxon>
        <taxon>Glossata</taxon>
        <taxon>Ditrysia</taxon>
        <taxon>Papilionoidea</taxon>
        <taxon>Papilionidae</taxon>
        <taxon>Papilioninae</taxon>
        <taxon>Iphiclides</taxon>
    </lineage>
</organism>
<protein>
    <submittedName>
        <fullName evidence="1">Uncharacterized protein</fullName>
    </submittedName>
</protein>
<dbReference type="Proteomes" id="UP000837857">
    <property type="component" value="Chromosome 2"/>
</dbReference>
<accession>A0ABN8ICH7</accession>
<feature type="non-terminal residue" evidence="1">
    <location>
        <position position="90"/>
    </location>
</feature>
<proteinExistence type="predicted"/>
<dbReference type="EMBL" id="OW152814">
    <property type="protein sequence ID" value="CAH2050681.1"/>
    <property type="molecule type" value="Genomic_DNA"/>
</dbReference>
<name>A0ABN8ICH7_9NEOP</name>
<keyword evidence="2" id="KW-1185">Reference proteome</keyword>